<evidence type="ECO:0000256" key="2">
    <source>
        <dbReference type="ARBA" id="ARBA00012438"/>
    </source>
</evidence>
<dbReference type="RefSeq" id="WP_144683100.1">
    <property type="nucleotide sequence ID" value="NZ_VLLC01000006.1"/>
</dbReference>
<accession>A0A562S0Q3</accession>
<dbReference type="GO" id="GO:0000155">
    <property type="term" value="F:phosphorelay sensor kinase activity"/>
    <property type="evidence" value="ECO:0007669"/>
    <property type="project" value="InterPro"/>
</dbReference>
<evidence type="ECO:0000313" key="4">
    <source>
        <dbReference type="Proteomes" id="UP000318307"/>
    </source>
</evidence>
<name>A0A562S0Q3_9BACT</name>
<reference evidence="3 4" key="1">
    <citation type="submission" date="2019-07" db="EMBL/GenBank/DDBJ databases">
        <title>Genome sequencing of 100 strains of the haloalkaliphilic chemolithoautotrophic sulfur-oxidizing bacterium Thioalkalivibrio.</title>
        <authorList>
            <person name="Muyzer G."/>
        </authorList>
    </citation>
    <scope>NUCLEOTIDE SEQUENCE [LARGE SCALE GENOMIC DNA]</scope>
    <source>
        <strain evidence="3 4">ASO4-4</strain>
    </source>
</reference>
<organism evidence="3 4">
    <name type="scientific">Desulfobotulus alkaliphilus</name>
    <dbReference type="NCBI Taxonomy" id="622671"/>
    <lineage>
        <taxon>Bacteria</taxon>
        <taxon>Pseudomonadati</taxon>
        <taxon>Thermodesulfobacteriota</taxon>
        <taxon>Desulfobacteria</taxon>
        <taxon>Desulfobacterales</taxon>
        <taxon>Desulfobacteraceae</taxon>
        <taxon>Desulfobotulus</taxon>
    </lineage>
</organism>
<dbReference type="EC" id="2.7.13.3" evidence="2"/>
<protein>
    <recommendedName>
        <fullName evidence="2">histidine kinase</fullName>
        <ecNumber evidence="2">2.7.13.3</ecNumber>
    </recommendedName>
</protein>
<proteinExistence type="predicted"/>
<dbReference type="CDD" id="cd00082">
    <property type="entry name" value="HisKA"/>
    <property type="match status" value="1"/>
</dbReference>
<evidence type="ECO:0000256" key="1">
    <source>
        <dbReference type="ARBA" id="ARBA00000085"/>
    </source>
</evidence>
<comment type="caution">
    <text evidence="3">The sequence shown here is derived from an EMBL/GenBank/DDBJ whole genome shotgun (WGS) entry which is preliminary data.</text>
</comment>
<dbReference type="OrthoDB" id="5417790at2"/>
<dbReference type="InterPro" id="IPR036097">
    <property type="entry name" value="HisK_dim/P_sf"/>
</dbReference>
<evidence type="ECO:0000313" key="3">
    <source>
        <dbReference type="EMBL" id="TWI74140.1"/>
    </source>
</evidence>
<dbReference type="InterPro" id="IPR003661">
    <property type="entry name" value="HisK_dim/P_dom"/>
</dbReference>
<dbReference type="Proteomes" id="UP000318307">
    <property type="component" value="Unassembled WGS sequence"/>
</dbReference>
<dbReference type="SUPFAM" id="SSF47384">
    <property type="entry name" value="Homodimeric domain of signal transducing histidine kinase"/>
    <property type="match status" value="1"/>
</dbReference>
<dbReference type="AlphaFoldDB" id="A0A562S0Q3"/>
<gene>
    <name evidence="3" type="ORF">LZ24_01080</name>
</gene>
<sequence length="198" mass="22387">MRHFEEIHFAGKITASVTHELRNVLAVIRETSGLMQDIMSLQDQGKKISGEERIQSGFRAISDQIQRGSQLIDRLNRFAHSSDHPEESIDIQEAAADFFQLTERLCRIRRITLVPETRGNPIHITASKFYFYAALFQALEHCLSLPEDSHIPVSFTEKSEIYFHVSGLFAEPVQKKLTGAFLLTGDTCSIRISHNTGS</sequence>
<dbReference type="Gene3D" id="1.10.287.130">
    <property type="match status" value="1"/>
</dbReference>
<keyword evidence="4" id="KW-1185">Reference proteome</keyword>
<dbReference type="EMBL" id="VLLC01000006">
    <property type="protein sequence ID" value="TWI74140.1"/>
    <property type="molecule type" value="Genomic_DNA"/>
</dbReference>
<comment type="catalytic activity">
    <reaction evidence="1">
        <text>ATP + protein L-histidine = ADP + protein N-phospho-L-histidine.</text>
        <dbReference type="EC" id="2.7.13.3"/>
    </reaction>
</comment>